<evidence type="ECO:0000313" key="2">
    <source>
        <dbReference type="EMBL" id="SZX63196.1"/>
    </source>
</evidence>
<dbReference type="GO" id="GO:0016747">
    <property type="term" value="F:acyltransferase activity, transferring groups other than amino-acyl groups"/>
    <property type="evidence" value="ECO:0007669"/>
    <property type="project" value="InterPro"/>
</dbReference>
<feature type="domain" description="N-acetyltransferase" evidence="1">
    <location>
        <begin position="276"/>
        <end position="336"/>
    </location>
</feature>
<dbReference type="AlphaFoldDB" id="A0A383VFM6"/>
<keyword evidence="3" id="KW-1185">Reference proteome</keyword>
<evidence type="ECO:0000313" key="3">
    <source>
        <dbReference type="Proteomes" id="UP000256970"/>
    </source>
</evidence>
<dbReference type="Pfam" id="PF00583">
    <property type="entry name" value="Acetyltransf_1"/>
    <property type="match status" value="1"/>
</dbReference>
<accession>A0A383VFM6</accession>
<dbReference type="Proteomes" id="UP000256970">
    <property type="component" value="Unassembled WGS sequence"/>
</dbReference>
<dbReference type="SUPFAM" id="SSF55729">
    <property type="entry name" value="Acyl-CoA N-acyltransferases (Nat)"/>
    <property type="match status" value="1"/>
</dbReference>
<dbReference type="EMBL" id="FNXT01000288">
    <property type="protein sequence ID" value="SZX63196.1"/>
    <property type="molecule type" value="Genomic_DNA"/>
</dbReference>
<evidence type="ECO:0000259" key="1">
    <source>
        <dbReference type="Pfam" id="PF00583"/>
    </source>
</evidence>
<dbReference type="CDD" id="cd04301">
    <property type="entry name" value="NAT_SF"/>
    <property type="match status" value="1"/>
</dbReference>
<protein>
    <recommendedName>
        <fullName evidence="1">N-acetyltransferase domain-containing protein</fullName>
    </recommendedName>
</protein>
<proteinExistence type="predicted"/>
<name>A0A383VFM6_TETOB</name>
<sequence>MPPIATPTHDLAFFTDVEQFRSIALPILESDTTLNTLALAAVLSVSESKPGVVLGLLTNSSTSSRHVLVSPGFQGIGCQLYVAPAPADEDSAKLIAQQLPNLPCTTVSTTSAGAALLQHYCSWQAKHHMNVMLYKPEKSNSTCAAMAGVLSSAAAEPPHTAAAAGIGNTDRATEAAAAAAAAAAGLSAPSSTTPSLQLRSCSADSAADVQLVMQWAGEFLQEVFHLASVPAAPQLQAMVLPRLQQGLYYVLCNSAAAAAAAGPAAPVCMAGHVPTSSDSTRITMLYTPAAQRGRGYGRHAMRLLCSRLAGSGYQRICLMADQAEPVVNRLYKSVGFVAVGDAAMLERPEAPGMAPESN</sequence>
<organism evidence="2 3">
    <name type="scientific">Tetradesmus obliquus</name>
    <name type="common">Green alga</name>
    <name type="synonym">Acutodesmus obliquus</name>
    <dbReference type="NCBI Taxonomy" id="3088"/>
    <lineage>
        <taxon>Eukaryota</taxon>
        <taxon>Viridiplantae</taxon>
        <taxon>Chlorophyta</taxon>
        <taxon>core chlorophytes</taxon>
        <taxon>Chlorophyceae</taxon>
        <taxon>CS clade</taxon>
        <taxon>Sphaeropleales</taxon>
        <taxon>Scenedesmaceae</taxon>
        <taxon>Tetradesmus</taxon>
    </lineage>
</organism>
<dbReference type="Gene3D" id="3.40.630.30">
    <property type="match status" value="1"/>
</dbReference>
<dbReference type="InterPro" id="IPR016181">
    <property type="entry name" value="Acyl_CoA_acyltransferase"/>
</dbReference>
<dbReference type="InterPro" id="IPR000182">
    <property type="entry name" value="GNAT_dom"/>
</dbReference>
<reference evidence="2 3" key="1">
    <citation type="submission" date="2016-10" db="EMBL/GenBank/DDBJ databases">
        <authorList>
            <person name="Cai Z."/>
        </authorList>
    </citation>
    <scope>NUCLEOTIDE SEQUENCE [LARGE SCALE GENOMIC DNA]</scope>
</reference>
<gene>
    <name evidence="2" type="ORF">BQ4739_LOCUS3752</name>
</gene>